<sequence>MSDIAPPRFSPSAELMISCGCVLVDPTLRKIAILYDADSGTTQLPKGRKNIGEDIYATALRETYEETGIKVTPLPLLVNTRSTPVTGTLGDGTTPEDVTRDLMNCEPSSVCSYTCSGTGAFKIVFWYAAQGDSLQVPVVGGLEPWEQGLSMEWVDAREASGRMSHEHDARVVAKVLDDMRASGYDI</sequence>
<dbReference type="InterPro" id="IPR015797">
    <property type="entry name" value="NUDIX_hydrolase-like_dom_sf"/>
</dbReference>
<dbReference type="AlphaFoldDB" id="A0A0A1TPA1"/>
<evidence type="ECO:0000313" key="3">
    <source>
        <dbReference type="EMBL" id="CEJ93445.1"/>
    </source>
</evidence>
<gene>
    <name evidence="3" type="ORF">VHEMI09035</name>
</gene>
<organism evidence="3 4">
    <name type="scientific">[Torrubiella] hemipterigena</name>
    <dbReference type="NCBI Taxonomy" id="1531966"/>
    <lineage>
        <taxon>Eukaryota</taxon>
        <taxon>Fungi</taxon>
        <taxon>Dikarya</taxon>
        <taxon>Ascomycota</taxon>
        <taxon>Pezizomycotina</taxon>
        <taxon>Sordariomycetes</taxon>
        <taxon>Hypocreomycetidae</taxon>
        <taxon>Hypocreales</taxon>
        <taxon>Clavicipitaceae</taxon>
        <taxon>Clavicipitaceae incertae sedis</taxon>
        <taxon>'Torrubiella' clade</taxon>
    </lineage>
</organism>
<dbReference type="SUPFAM" id="SSF55811">
    <property type="entry name" value="Nudix"/>
    <property type="match status" value="1"/>
</dbReference>
<accession>A0A0A1TPA1</accession>
<dbReference type="Gene3D" id="3.90.79.10">
    <property type="entry name" value="Nucleoside Triphosphate Pyrophosphohydrolase"/>
    <property type="match status" value="1"/>
</dbReference>
<protein>
    <recommendedName>
        <fullName evidence="2">Nudix hydrolase domain-containing protein</fullName>
    </recommendedName>
</protein>
<dbReference type="PANTHER" id="PTHR21340">
    <property type="entry name" value="DIADENOSINE 5,5-P1,P4-TETRAPHOSPHATE PYROPHOSPHOHYDROLASE MUTT"/>
    <property type="match status" value="1"/>
</dbReference>
<dbReference type="InterPro" id="IPR020084">
    <property type="entry name" value="NUDIX_hydrolase_CS"/>
</dbReference>
<dbReference type="InterPro" id="IPR051325">
    <property type="entry name" value="Nudix_hydrolase_domain"/>
</dbReference>
<keyword evidence="1" id="KW-0378">Hydrolase</keyword>
<dbReference type="PROSITE" id="PS51462">
    <property type="entry name" value="NUDIX"/>
    <property type="match status" value="1"/>
</dbReference>
<reference evidence="3 4" key="1">
    <citation type="journal article" date="2015" name="Genome Announc.">
        <title>Draft Genome Sequence and Gene Annotation of the Entomopathogenic Fungus Verticillium hemipterigenum.</title>
        <authorList>
            <person name="Horn F."/>
            <person name="Habel A."/>
            <person name="Scharf D.H."/>
            <person name="Dworschak J."/>
            <person name="Brakhage A.A."/>
            <person name="Guthke R."/>
            <person name="Hertweck C."/>
            <person name="Linde J."/>
        </authorList>
    </citation>
    <scope>NUCLEOTIDE SEQUENCE [LARGE SCALE GENOMIC DNA]</scope>
</reference>
<dbReference type="GO" id="GO:0004081">
    <property type="term" value="F:bis(5'-nucleosyl)-tetraphosphatase (asymmetrical) activity"/>
    <property type="evidence" value="ECO:0007669"/>
    <property type="project" value="TreeGrafter"/>
</dbReference>
<dbReference type="InterPro" id="IPR000086">
    <property type="entry name" value="NUDIX_hydrolase_dom"/>
</dbReference>
<feature type="domain" description="Nudix hydrolase" evidence="2">
    <location>
        <begin position="14"/>
        <end position="177"/>
    </location>
</feature>
<evidence type="ECO:0000259" key="2">
    <source>
        <dbReference type="PROSITE" id="PS51462"/>
    </source>
</evidence>
<dbReference type="PANTHER" id="PTHR21340:SF0">
    <property type="entry name" value="BIS(5'-NUCLEOSYL)-TETRAPHOSPHATASE [ASYMMETRICAL]"/>
    <property type="match status" value="1"/>
</dbReference>
<dbReference type="EMBL" id="CDHN01000005">
    <property type="protein sequence ID" value="CEJ93445.1"/>
    <property type="molecule type" value="Genomic_DNA"/>
</dbReference>
<name>A0A0A1TPA1_9HYPO</name>
<dbReference type="GO" id="GO:0006167">
    <property type="term" value="P:AMP biosynthetic process"/>
    <property type="evidence" value="ECO:0007669"/>
    <property type="project" value="TreeGrafter"/>
</dbReference>
<dbReference type="GO" id="GO:0006754">
    <property type="term" value="P:ATP biosynthetic process"/>
    <property type="evidence" value="ECO:0007669"/>
    <property type="project" value="TreeGrafter"/>
</dbReference>
<evidence type="ECO:0000313" key="4">
    <source>
        <dbReference type="Proteomes" id="UP000039046"/>
    </source>
</evidence>
<keyword evidence="4" id="KW-1185">Reference proteome</keyword>
<dbReference type="OrthoDB" id="10259236at2759"/>
<dbReference type="Pfam" id="PF00293">
    <property type="entry name" value="NUDIX"/>
    <property type="match status" value="1"/>
</dbReference>
<proteinExistence type="predicted"/>
<dbReference type="PROSITE" id="PS00893">
    <property type="entry name" value="NUDIX_BOX"/>
    <property type="match status" value="1"/>
</dbReference>
<evidence type="ECO:0000256" key="1">
    <source>
        <dbReference type="ARBA" id="ARBA00022801"/>
    </source>
</evidence>
<dbReference type="HOGENOM" id="CLU_037162_2_1_1"/>
<dbReference type="Proteomes" id="UP000039046">
    <property type="component" value="Unassembled WGS sequence"/>
</dbReference>